<evidence type="ECO:0000313" key="3">
    <source>
        <dbReference type="Proteomes" id="UP000745764"/>
    </source>
</evidence>
<keyword evidence="3" id="KW-1185">Reference proteome</keyword>
<comment type="caution">
    <text evidence="2">The sequence shown here is derived from an EMBL/GenBank/DDBJ whole genome shotgun (WGS) entry which is preliminary data.</text>
</comment>
<dbReference type="EMBL" id="CAINUL010000001">
    <property type="protein sequence ID" value="CAD0106970.1"/>
    <property type="molecule type" value="Genomic_DNA"/>
</dbReference>
<feature type="transmembrane region" description="Helical" evidence="1">
    <location>
        <begin position="41"/>
        <end position="60"/>
    </location>
</feature>
<evidence type="ECO:0000256" key="1">
    <source>
        <dbReference type="SAM" id="Phobius"/>
    </source>
</evidence>
<gene>
    <name evidence="2" type="ORF">AWRI4620_LOCUS1225</name>
</gene>
<keyword evidence="1" id="KW-1133">Transmembrane helix</keyword>
<dbReference type="Proteomes" id="UP000745764">
    <property type="component" value="Unassembled WGS sequence"/>
</dbReference>
<dbReference type="OrthoDB" id="3868215at2759"/>
<organism evidence="2 3">
    <name type="scientific">Aureobasidium uvarum</name>
    <dbReference type="NCBI Taxonomy" id="2773716"/>
    <lineage>
        <taxon>Eukaryota</taxon>
        <taxon>Fungi</taxon>
        <taxon>Dikarya</taxon>
        <taxon>Ascomycota</taxon>
        <taxon>Pezizomycotina</taxon>
        <taxon>Dothideomycetes</taxon>
        <taxon>Dothideomycetidae</taxon>
        <taxon>Dothideales</taxon>
        <taxon>Saccotheciaceae</taxon>
        <taxon>Aureobasidium</taxon>
    </lineage>
</organism>
<name>A0A9N8PPG2_9PEZI</name>
<keyword evidence="1" id="KW-0812">Transmembrane</keyword>
<sequence length="131" mass="15000">MAPQYMPLPLMDFAAVKTSNATFDSPDWNWARDGGILDGEYVPYICEAILIMLIFVLCILDHRFTKPLRADSQNPYAVYEAAAEREYSDWRSEWESKFPDLFIGHAICTICFEPIGDREMIPTFAMLSTGF</sequence>
<proteinExistence type="predicted"/>
<dbReference type="AlphaFoldDB" id="A0A9N8PPG2"/>
<evidence type="ECO:0000313" key="2">
    <source>
        <dbReference type="EMBL" id="CAD0106970.1"/>
    </source>
</evidence>
<reference evidence="2" key="1">
    <citation type="submission" date="2020-06" db="EMBL/GenBank/DDBJ databases">
        <authorList>
            <person name="Onetto C."/>
        </authorList>
    </citation>
    <scope>NUCLEOTIDE SEQUENCE</scope>
</reference>
<accession>A0A9N8PPG2</accession>
<keyword evidence="1" id="KW-0472">Membrane</keyword>
<protein>
    <submittedName>
        <fullName evidence="2">Uncharacterized protein</fullName>
    </submittedName>
</protein>